<evidence type="ECO:0000313" key="2">
    <source>
        <dbReference type="EMBL" id="KAJ8600743.1"/>
    </source>
</evidence>
<evidence type="ECO:0000256" key="1">
    <source>
        <dbReference type="SAM" id="MobiDB-lite"/>
    </source>
</evidence>
<feature type="region of interest" description="Disordered" evidence="1">
    <location>
        <begin position="446"/>
        <end position="503"/>
    </location>
</feature>
<feature type="non-terminal residue" evidence="2">
    <location>
        <position position="1"/>
    </location>
</feature>
<feature type="compositionally biased region" description="Basic residues" evidence="1">
    <location>
        <begin position="630"/>
        <end position="646"/>
    </location>
</feature>
<feature type="compositionally biased region" description="Gly residues" evidence="1">
    <location>
        <begin position="806"/>
        <end position="817"/>
    </location>
</feature>
<proteinExistence type="predicted"/>
<feature type="region of interest" description="Disordered" evidence="1">
    <location>
        <begin position="57"/>
        <end position="95"/>
    </location>
</feature>
<dbReference type="Gene3D" id="1.10.10.60">
    <property type="entry name" value="Homeodomain-like"/>
    <property type="match status" value="1"/>
</dbReference>
<name>A0AAD7UBR6_9STRA</name>
<protein>
    <submittedName>
        <fullName evidence="2">Uncharacterized protein</fullName>
    </submittedName>
</protein>
<reference evidence="2" key="1">
    <citation type="submission" date="2023-01" db="EMBL/GenBank/DDBJ databases">
        <title>Metagenome sequencing of chrysophaentin producing Chrysophaeum taylorii.</title>
        <authorList>
            <person name="Davison J."/>
            <person name="Bewley C."/>
        </authorList>
    </citation>
    <scope>NUCLEOTIDE SEQUENCE</scope>
    <source>
        <strain evidence="2">NIES-1699</strain>
    </source>
</reference>
<comment type="caution">
    <text evidence="2">The sequence shown here is derived from an EMBL/GenBank/DDBJ whole genome shotgun (WGS) entry which is preliminary data.</text>
</comment>
<feature type="compositionally biased region" description="Polar residues" evidence="1">
    <location>
        <begin position="76"/>
        <end position="95"/>
    </location>
</feature>
<gene>
    <name evidence="2" type="ORF">CTAYLR_003933</name>
</gene>
<feature type="compositionally biased region" description="Basic and acidic residues" evidence="1">
    <location>
        <begin position="342"/>
        <end position="390"/>
    </location>
</feature>
<feature type="region of interest" description="Disordered" evidence="1">
    <location>
        <begin position="802"/>
        <end position="822"/>
    </location>
</feature>
<keyword evidence="3" id="KW-1185">Reference proteome</keyword>
<feature type="region of interest" description="Disordered" evidence="1">
    <location>
        <begin position="302"/>
        <end position="390"/>
    </location>
</feature>
<sequence length="847" mass="91474">MSYQWQKFIKKGTNYTLSEEIPPFYQLAAATPLDDTTDNDPEGFVREIQAAAAQVLAGDTNGEDEEEKEPCLVSSDVATTDASEPTLGTDTANNNGSLELRALDALRKHLDRATRSSIRPDVADNIGLVALPTEISLKSRPSPVLKEKACREQRKPQVDSTSSFGPCATSEEALSLRKGPFACMCGEIMDVQARDAHLAHCQFFRDAWEAALRHFVASRGAVKVRRLISRVSIHRLCSHAAALCALVESKGDVDESVRKLANLDYRKEMGRVCDMHRIADFLETRPVIYGASPLSVLRDHGVKHASSDAPTSGDMPPRQSTQTWSASSRRSPHNMGSTEGGANEKGRAVRVERGSKGDVKAQRGGKRKLDGEKGGADKAQNENSHDPGVEKKRRFVWPDMLHAKFVSAVFDVGLRCSSAQTIIGTITRPGVDIDSIERLLGRYRTTRGVSHGSRPPGAEGSASSTDALCGGKKENSSKKAQQPLMKRPRDAATVLASSPDGSEVKMVVAPSDASARSSRPESVEDEMFVDTANEVFARSVAIARRQVEIALQSDELLRRFQGRLRATIEHQRELVAAIRSAVETATRPDLDLGASRNSACSQIGIDLRRREDDCMVNERALPPDLAQNPPRHHPAPISSFHHHHHRQEQPQLRQGHGDDFHVVGYQAPRQGGHRHHHHNQQRRASPPPPSRGVAQLIASTGGIVPPSDNDHDATTTSASTKLSVSSPVVKATVCARGPPLPRRATTPRPTARVTVRNDEIELPSSVSSSVTAGAINMLAMSCGDGLRQDHAGALTGRNALRDLQNSGGGGGGGGGGTVTAMNTATQGLRNGDARSIHLEMDLHMSLH</sequence>
<accession>A0AAD7UBR6</accession>
<organism evidence="2 3">
    <name type="scientific">Chrysophaeum taylorii</name>
    <dbReference type="NCBI Taxonomy" id="2483200"/>
    <lineage>
        <taxon>Eukaryota</taxon>
        <taxon>Sar</taxon>
        <taxon>Stramenopiles</taxon>
        <taxon>Ochrophyta</taxon>
        <taxon>Pelagophyceae</taxon>
        <taxon>Pelagomonadales</taxon>
        <taxon>Pelagomonadaceae</taxon>
        <taxon>Chrysophaeum</taxon>
    </lineage>
</organism>
<dbReference type="EMBL" id="JAQMWT010000480">
    <property type="protein sequence ID" value="KAJ8600743.1"/>
    <property type="molecule type" value="Genomic_DNA"/>
</dbReference>
<dbReference type="AlphaFoldDB" id="A0AAD7UBR6"/>
<feature type="compositionally biased region" description="Basic residues" evidence="1">
    <location>
        <begin position="671"/>
        <end position="681"/>
    </location>
</feature>
<feature type="compositionally biased region" description="Polar residues" evidence="1">
    <location>
        <begin position="318"/>
        <end position="337"/>
    </location>
</feature>
<evidence type="ECO:0000313" key="3">
    <source>
        <dbReference type="Proteomes" id="UP001230188"/>
    </source>
</evidence>
<dbReference type="Proteomes" id="UP001230188">
    <property type="component" value="Unassembled WGS sequence"/>
</dbReference>
<feature type="region of interest" description="Disordered" evidence="1">
    <location>
        <begin position="621"/>
        <end position="721"/>
    </location>
</feature>